<dbReference type="Pfam" id="PF21350">
    <property type="entry name" value="Cas6_I-A"/>
    <property type="match status" value="1"/>
</dbReference>
<dbReference type="GO" id="GO:0003723">
    <property type="term" value="F:RNA binding"/>
    <property type="evidence" value="ECO:0007669"/>
    <property type="project" value="UniProtKB-KW"/>
</dbReference>
<dbReference type="GeneID" id="28488683"/>
<feature type="active site" description="Proton acceptor" evidence="6">
    <location>
        <position position="29"/>
    </location>
</feature>
<evidence type="ECO:0000313" key="8">
    <source>
        <dbReference type="EMBL" id="AMK14946.1"/>
    </source>
</evidence>
<comment type="function">
    <text evidence="4">CRISPR (clustered regularly interspaced short palindromic repeat), is an adaptive immune system that provides protection against mobile genetic elements (viruses, transposable elements and conjugative plasmids). CRISPR clusters contain sequences complementary to antecedent mobile elements and target invading nucleic acids. CRISPR clusters are transcribed and processed into CRISPR RNA (crRNA).</text>
</comment>
<evidence type="ECO:0000313" key="9">
    <source>
        <dbReference type="Proteomes" id="UP000066376"/>
    </source>
</evidence>
<dbReference type="Pfam" id="PF01881">
    <property type="entry name" value="Cas_Cas6_C"/>
    <property type="match status" value="1"/>
</dbReference>
<evidence type="ECO:0000256" key="6">
    <source>
        <dbReference type="PIRSR" id="PIRSR005054-50"/>
    </source>
</evidence>
<evidence type="ECO:0000256" key="4">
    <source>
        <dbReference type="PIRNR" id="PIRNR005054"/>
    </source>
</evidence>
<feature type="domain" description="CRISPR associated protein Cas6 C-terminal" evidence="7">
    <location>
        <begin position="117"/>
        <end position="240"/>
    </location>
</feature>
<dbReference type="NCBIfam" id="TIGR01877">
    <property type="entry name" value="cas_cas6"/>
    <property type="match status" value="1"/>
</dbReference>
<name>A0A126QYN3_METOL</name>
<dbReference type="AlphaFoldDB" id="A0A126QYN3"/>
<dbReference type="InterPro" id="IPR010156">
    <property type="entry name" value="CRISPR-assoc_prot_Cas6"/>
</dbReference>
<feature type="active site" description="Proton donor" evidence="6">
    <location>
        <position position="42"/>
    </location>
</feature>
<dbReference type="PANTHER" id="PTHR36984:SF1">
    <property type="entry name" value="CRISPR-ASSOCIATED ENDORIBONUCLEASE CAS6 1"/>
    <property type="match status" value="1"/>
</dbReference>
<keyword evidence="9" id="KW-1185">Reference proteome</keyword>
<evidence type="ECO:0000256" key="5">
    <source>
        <dbReference type="PIRSR" id="PIRSR005054-1"/>
    </source>
</evidence>
<dbReference type="GO" id="GO:0016788">
    <property type="term" value="F:hydrolase activity, acting on ester bonds"/>
    <property type="evidence" value="ECO:0007669"/>
    <property type="project" value="InterPro"/>
</dbReference>
<dbReference type="RefSeq" id="WP_067145778.1">
    <property type="nucleotide sequence ID" value="NZ_CP014265.1"/>
</dbReference>
<sequence length="242" mass="28060">MRLKIILKSKKNKLKIPFNYNHIVSAIIYNKIYDLEFAQKLHSSNSYKFFTFSNIHIHKFRQVKDGFLSQNGTIDFLISSPDDYLIKTLVEGFLEDQTVKFIGEDLLVQKIELLPIPDFEEKLKVKAISPIIARTKKEVDGGLRTWDLAPSEEQFYRNLENNLINKYKEFNELEETDKKIKISSEMRHVKSKRIAIEKGDEQTFHRAFLMDLVLEGDLDLIKFAYDAGLGEKSGLGFGMVVC</sequence>
<evidence type="ECO:0000256" key="2">
    <source>
        <dbReference type="ARBA" id="ARBA00022884"/>
    </source>
</evidence>
<keyword evidence="3" id="KW-0051">Antiviral defense</keyword>
<protein>
    <recommendedName>
        <fullName evidence="4">CRISPR-associated endoribonuclease</fullName>
    </recommendedName>
</protein>
<dbReference type="InterPro" id="IPR049435">
    <property type="entry name" value="Cas_Cas6_C"/>
</dbReference>
<reference evidence="8 9" key="1">
    <citation type="journal article" date="2016" name="Genome Announc.">
        <title>Draft Genome Sequence of the Rumen Methanogen Methanobrevibacter olleyae YLM1.</title>
        <authorList>
            <person name="Kelly W.J."/>
            <person name="Li D."/>
            <person name="Lambie S.C."/>
            <person name="Cox F."/>
            <person name="Attwood G.T."/>
            <person name="Altermann E."/>
            <person name="Leahy S.C."/>
        </authorList>
    </citation>
    <scope>NUCLEOTIDE SEQUENCE [LARGE SCALE GENOMIC DNA]</scope>
    <source>
        <strain evidence="8 9">YLM1</strain>
    </source>
</reference>
<dbReference type="Gene3D" id="3.30.70.1900">
    <property type="match status" value="1"/>
</dbReference>
<proteinExistence type="inferred from homology"/>
<dbReference type="STRING" id="294671.YLM1_0386"/>
<dbReference type="PATRIC" id="fig|294671.3.peg.391"/>
<feature type="site" description="Transition state stabilizer" evidence="5">
    <location>
        <position position="48"/>
    </location>
</feature>
<dbReference type="Proteomes" id="UP000066376">
    <property type="component" value="Chromosome"/>
</dbReference>
<gene>
    <name evidence="8" type="ORF">YLM1_0386</name>
</gene>
<evidence type="ECO:0000256" key="3">
    <source>
        <dbReference type="ARBA" id="ARBA00023118"/>
    </source>
</evidence>
<dbReference type="KEGG" id="mol:YLM1_0386"/>
<evidence type="ECO:0000259" key="7">
    <source>
        <dbReference type="Pfam" id="PF01881"/>
    </source>
</evidence>
<accession>A0A126QYN3</accession>
<dbReference type="Gene3D" id="3.30.70.1890">
    <property type="match status" value="1"/>
</dbReference>
<dbReference type="EMBL" id="CP014265">
    <property type="protein sequence ID" value="AMK14946.1"/>
    <property type="molecule type" value="Genomic_DNA"/>
</dbReference>
<dbReference type="PIRSF" id="PIRSF005054">
    <property type="entry name" value="PF1131"/>
    <property type="match status" value="1"/>
</dbReference>
<reference evidence="9" key="2">
    <citation type="submission" date="2016-02" db="EMBL/GenBank/DDBJ databases">
        <title>The draft genome sequence of the rumen methanogen Methanobrevibacter olleyae YLM1.</title>
        <authorList>
            <consortium name="New Zealand Agricultural Greenhouse Gas Research Centre/Pastoral Greenhouse Gas Research Consortium"/>
            <person name="Kelly W.J."/>
            <person name="Li D."/>
            <person name="Lambie S.C."/>
            <person name="Attwood G.T."/>
            <person name="Altermann E."/>
            <person name="Leahy S.C."/>
        </authorList>
    </citation>
    <scope>NUCLEOTIDE SEQUENCE [LARGE SCALE GENOMIC DNA]</scope>
    <source>
        <strain evidence="9">YLM1</strain>
    </source>
</reference>
<evidence type="ECO:0000256" key="1">
    <source>
        <dbReference type="ARBA" id="ARBA00005937"/>
    </source>
</evidence>
<dbReference type="InterPro" id="IPR045747">
    <property type="entry name" value="CRISPR-assoc_prot_Cas6_N_sf"/>
</dbReference>
<dbReference type="PANTHER" id="PTHR36984">
    <property type="entry name" value="CRISPR-ASSOCIATED ENDORIBONUCLEASE CAS6 1"/>
    <property type="match status" value="1"/>
</dbReference>
<organism evidence="8 9">
    <name type="scientific">Methanobrevibacter olleyae</name>
    <dbReference type="NCBI Taxonomy" id="294671"/>
    <lineage>
        <taxon>Archaea</taxon>
        <taxon>Methanobacteriati</taxon>
        <taxon>Methanobacteriota</taxon>
        <taxon>Methanomada group</taxon>
        <taxon>Methanobacteria</taxon>
        <taxon>Methanobacteriales</taxon>
        <taxon>Methanobacteriaceae</taxon>
        <taxon>Methanobrevibacter</taxon>
    </lineage>
</organism>
<keyword evidence="2" id="KW-0694">RNA-binding</keyword>
<comment type="similarity">
    <text evidence="1 4">Belongs to the CRISPR-associated protein Cas6/Cse3/CasE family.</text>
</comment>
<dbReference type="GO" id="GO:0051607">
    <property type="term" value="P:defense response to virus"/>
    <property type="evidence" value="ECO:0007669"/>
    <property type="project" value="UniProtKB-KW"/>
</dbReference>